<dbReference type="Proteomes" id="UP000032210">
    <property type="component" value="Unassembled WGS sequence"/>
</dbReference>
<evidence type="ECO:0000313" key="1">
    <source>
        <dbReference type="EMBL" id="KIR13872.1"/>
    </source>
</evidence>
<name>A0A0D0R2W2_PSEFL</name>
<proteinExistence type="predicted"/>
<dbReference type="AlphaFoldDB" id="A0A0D0R2W2"/>
<accession>A0A0D0R2W2</accession>
<dbReference type="AntiFam" id="ANF00178">
    <property type="entry name" value="Shadow ORF (opposite dhbF)"/>
</dbReference>
<dbReference type="EMBL" id="JXCQ01000141">
    <property type="protein sequence ID" value="KIR13872.1"/>
    <property type="molecule type" value="Genomic_DNA"/>
</dbReference>
<comment type="caution">
    <text evidence="1">The sequence shown here is derived from an EMBL/GenBank/DDBJ whole genome shotgun (WGS) entry which is preliminary data.</text>
</comment>
<protein>
    <submittedName>
        <fullName evidence="1">Uncharacterized protein</fullName>
    </submittedName>
</protein>
<reference evidence="1 2" key="1">
    <citation type="submission" date="2015-01" db="EMBL/GenBank/DDBJ databases">
        <title>Genome sequence of the beneficial rhizobacterium Pseudomonas fluorescens 2-79.</title>
        <authorList>
            <person name="Thuermer A."/>
            <person name="Daniel R."/>
        </authorList>
    </citation>
    <scope>NUCLEOTIDE SEQUENCE [LARGE SCALE GENOMIC DNA]</scope>
    <source>
        <strain evidence="1 2">2-79</strain>
    </source>
</reference>
<evidence type="ECO:0000313" key="2">
    <source>
        <dbReference type="Proteomes" id="UP000032210"/>
    </source>
</evidence>
<gene>
    <name evidence="1" type="ORF">PFLU3_57160</name>
</gene>
<sequence length="101" mass="11206">MQQCDALLAHDTRQIGRILVATGACHVQPGAAQQRQEKLPDRHIKSERSLLQNVIGLVYLVFIADPEQQVDHATVFAQNPFRGAGRTGRINHISQVSRSEP</sequence>
<organism evidence="1 2">
    <name type="scientific">Pseudomonas fluorescens</name>
    <dbReference type="NCBI Taxonomy" id="294"/>
    <lineage>
        <taxon>Bacteria</taxon>
        <taxon>Pseudomonadati</taxon>
        <taxon>Pseudomonadota</taxon>
        <taxon>Gammaproteobacteria</taxon>
        <taxon>Pseudomonadales</taxon>
        <taxon>Pseudomonadaceae</taxon>
        <taxon>Pseudomonas</taxon>
    </lineage>
</organism>